<dbReference type="Proteomes" id="UP000886611">
    <property type="component" value="Unassembled WGS sequence"/>
</dbReference>
<evidence type="ECO:0000256" key="3">
    <source>
        <dbReference type="ARBA" id="ARBA00014635"/>
    </source>
</evidence>
<proteinExistence type="inferred from homology"/>
<comment type="subcellular location">
    <subcellularLocation>
        <location evidence="1">Membrane</location>
        <topology evidence="1">Multi-pass membrane protein</topology>
    </subcellularLocation>
</comment>
<evidence type="ECO:0000313" key="9">
    <source>
        <dbReference type="EMBL" id="KAG2466832.1"/>
    </source>
</evidence>
<keyword evidence="8" id="KW-0732">Signal</keyword>
<evidence type="ECO:0000313" key="10">
    <source>
        <dbReference type="Proteomes" id="UP000886611"/>
    </source>
</evidence>
<name>A0A8X7XIP9_POLSE</name>
<feature type="transmembrane region" description="Helical" evidence="7">
    <location>
        <begin position="108"/>
        <end position="133"/>
    </location>
</feature>
<comment type="caution">
    <text evidence="9">The sequence shown here is derived from an EMBL/GenBank/DDBJ whole genome shotgun (WGS) entry which is preliminary data.</text>
</comment>
<organism evidence="9 10">
    <name type="scientific">Polypterus senegalus</name>
    <name type="common">Senegal bichir</name>
    <dbReference type="NCBI Taxonomy" id="55291"/>
    <lineage>
        <taxon>Eukaryota</taxon>
        <taxon>Metazoa</taxon>
        <taxon>Chordata</taxon>
        <taxon>Craniata</taxon>
        <taxon>Vertebrata</taxon>
        <taxon>Euteleostomi</taxon>
        <taxon>Actinopterygii</taxon>
        <taxon>Polypteriformes</taxon>
        <taxon>Polypteridae</taxon>
        <taxon>Polypterus</taxon>
    </lineage>
</organism>
<comment type="similarity">
    <text evidence="2">Belongs to the TMEM192 family.</text>
</comment>
<evidence type="ECO:0000256" key="2">
    <source>
        <dbReference type="ARBA" id="ARBA00006314"/>
    </source>
</evidence>
<dbReference type="Pfam" id="PF14802">
    <property type="entry name" value="TMEM192"/>
    <property type="match status" value="1"/>
</dbReference>
<keyword evidence="4 7" id="KW-0812">Transmembrane</keyword>
<keyword evidence="10" id="KW-1185">Reference proteome</keyword>
<dbReference type="GO" id="GO:0005765">
    <property type="term" value="C:lysosomal membrane"/>
    <property type="evidence" value="ECO:0007669"/>
    <property type="project" value="TreeGrafter"/>
</dbReference>
<feature type="chain" id="PRO_5036486431" description="Transmembrane protein 192" evidence="8">
    <location>
        <begin position="22"/>
        <end position="210"/>
    </location>
</feature>
<evidence type="ECO:0000256" key="5">
    <source>
        <dbReference type="ARBA" id="ARBA00022989"/>
    </source>
</evidence>
<accession>A0A8X7XIP9</accession>
<feature type="non-terminal residue" evidence="9">
    <location>
        <position position="210"/>
    </location>
</feature>
<keyword evidence="5 7" id="KW-1133">Transmembrane helix</keyword>
<dbReference type="AlphaFoldDB" id="A0A8X7XIP9"/>
<keyword evidence="6 7" id="KW-0472">Membrane</keyword>
<dbReference type="PANTHER" id="PTHR31592">
    <property type="entry name" value="TRANSMEMBRANE PROTEIN 192"/>
    <property type="match status" value="1"/>
</dbReference>
<feature type="transmembrane region" description="Helical" evidence="7">
    <location>
        <begin position="31"/>
        <end position="55"/>
    </location>
</feature>
<evidence type="ECO:0000256" key="1">
    <source>
        <dbReference type="ARBA" id="ARBA00004141"/>
    </source>
</evidence>
<feature type="non-terminal residue" evidence="9">
    <location>
        <position position="1"/>
    </location>
</feature>
<protein>
    <recommendedName>
        <fullName evidence="3">Transmembrane protein 192</fullName>
    </recommendedName>
</protein>
<evidence type="ECO:0000256" key="4">
    <source>
        <dbReference type="ARBA" id="ARBA00022692"/>
    </source>
</evidence>
<reference evidence="9 10" key="1">
    <citation type="journal article" date="2021" name="Cell">
        <title>Tracing the genetic footprints of vertebrate landing in non-teleost ray-finned fishes.</title>
        <authorList>
            <person name="Bi X."/>
            <person name="Wang K."/>
            <person name="Yang L."/>
            <person name="Pan H."/>
            <person name="Jiang H."/>
            <person name="Wei Q."/>
            <person name="Fang M."/>
            <person name="Yu H."/>
            <person name="Zhu C."/>
            <person name="Cai Y."/>
            <person name="He Y."/>
            <person name="Gan X."/>
            <person name="Zeng H."/>
            <person name="Yu D."/>
            <person name="Zhu Y."/>
            <person name="Jiang H."/>
            <person name="Qiu Q."/>
            <person name="Yang H."/>
            <person name="Zhang Y.E."/>
            <person name="Wang W."/>
            <person name="Zhu M."/>
            <person name="He S."/>
            <person name="Zhang G."/>
        </authorList>
    </citation>
    <scope>NUCLEOTIDE SEQUENCE [LARGE SCALE GENOMIC DNA]</scope>
    <source>
        <strain evidence="9">Bchr_013</strain>
    </source>
</reference>
<evidence type="ECO:0000256" key="7">
    <source>
        <dbReference type="SAM" id="Phobius"/>
    </source>
</evidence>
<dbReference type="PANTHER" id="PTHR31592:SF1">
    <property type="entry name" value="TRANSMEMBRANE PROTEIN 192"/>
    <property type="match status" value="1"/>
</dbReference>
<dbReference type="GO" id="GO:0005770">
    <property type="term" value="C:late endosome"/>
    <property type="evidence" value="ECO:0007669"/>
    <property type="project" value="TreeGrafter"/>
</dbReference>
<sequence>VSFTGLSFVLIVFCTIKEKNAQDCKEYIHDFDTQTIVCIGKVSLWLIFAVFERYVQHQHSQTRNRGYLLFYRSTRHLKHLPLLILSTGNAALLLILSVKRSFDRDDHLYTYLIFAVLALELFFSALSLIIYAVKVCKFNNEKPAPDISQEERSNTYSSSRILTSTETGFRDSSSLEEVVEKQADLIEYLKQHNTLLSKRLLSIAAQQIRY</sequence>
<gene>
    <name evidence="9" type="primary">Tmem192</name>
    <name evidence="9" type="ORF">GTO96_0020963</name>
</gene>
<dbReference type="EMBL" id="JAATIS010001241">
    <property type="protein sequence ID" value="KAG2466832.1"/>
    <property type="molecule type" value="Genomic_DNA"/>
</dbReference>
<evidence type="ECO:0000256" key="6">
    <source>
        <dbReference type="ARBA" id="ARBA00023136"/>
    </source>
</evidence>
<evidence type="ECO:0000256" key="8">
    <source>
        <dbReference type="SAM" id="SignalP"/>
    </source>
</evidence>
<dbReference type="InterPro" id="IPR029399">
    <property type="entry name" value="TMEM192"/>
</dbReference>
<feature type="transmembrane region" description="Helical" evidence="7">
    <location>
        <begin position="76"/>
        <end position="96"/>
    </location>
</feature>
<feature type="signal peptide" evidence="8">
    <location>
        <begin position="1"/>
        <end position="21"/>
    </location>
</feature>